<sequence>MYIEQGYKGNEGLWKYLVLPIGFIAFMVLNYITTINSPISMEDAMQQIIDRFGTNLVLIILLAPLVVGFFVVLGWTLLVHQQSITSLTTSRKKIDWKRIFYAFGLWGGITILLTGIGIYFSPENYELNFNLGKFIPLAIIAVLLIPLQTSFEEYLFRGHMMQGIGLMAKNRWVPLIITSTLFGLMHAANPEVEKLGPGIMIYYIGTGFFLGILTLMDEGLELALGFHAANNLITALLVTSDWTAFQTDSIYKDVSEPVLGWDVLIPVFVIYPILLFIFSRKYGWKNWKDKLFGRVKTKEEFVALTDGRSDLA</sequence>
<feature type="transmembrane region" description="Helical" evidence="1">
    <location>
        <begin position="134"/>
        <end position="151"/>
    </location>
</feature>
<feature type="transmembrane region" description="Helical" evidence="1">
    <location>
        <begin position="52"/>
        <end position="78"/>
    </location>
</feature>
<dbReference type="RefSeq" id="WP_252079646.1">
    <property type="nucleotide sequence ID" value="NZ_AP027268.1"/>
</dbReference>
<name>A0AA48KN84_9FLAO</name>
<dbReference type="PANTHER" id="PTHR39430:SF1">
    <property type="entry name" value="PROTEASE"/>
    <property type="match status" value="1"/>
</dbReference>
<proteinExistence type="predicted"/>
<feature type="transmembrane region" description="Helical" evidence="1">
    <location>
        <begin position="222"/>
        <end position="239"/>
    </location>
</feature>
<dbReference type="GO" id="GO:0004175">
    <property type="term" value="F:endopeptidase activity"/>
    <property type="evidence" value="ECO:0007669"/>
    <property type="project" value="UniProtKB-ARBA"/>
</dbReference>
<keyword evidence="4" id="KW-1185">Reference proteome</keyword>
<reference evidence="3 4" key="1">
    <citation type="submission" date="2023-01" db="EMBL/GenBank/DDBJ databases">
        <title>Complete genome sequence of Muricauda aquimarina strain IFOP_LL357.</title>
        <authorList>
            <person name="Gajardo G."/>
            <person name="Ueki S."/>
            <person name="Maruyama F."/>
        </authorList>
    </citation>
    <scope>NUCLEOTIDE SEQUENCE [LARGE SCALE GENOMIC DNA]</scope>
    <source>
        <strain evidence="3 4">IFOP_LL357</strain>
    </source>
</reference>
<dbReference type="AlphaFoldDB" id="A0AA48KN84"/>
<keyword evidence="1" id="KW-0812">Transmembrane</keyword>
<feature type="transmembrane region" description="Helical" evidence="1">
    <location>
        <begin position="259"/>
        <end position="278"/>
    </location>
</feature>
<evidence type="ECO:0000256" key="1">
    <source>
        <dbReference type="SAM" id="Phobius"/>
    </source>
</evidence>
<evidence type="ECO:0000313" key="3">
    <source>
        <dbReference type="EMBL" id="BDW93919.1"/>
    </source>
</evidence>
<dbReference type="PANTHER" id="PTHR39430">
    <property type="entry name" value="MEMBRANE-ASSOCIATED PROTEASE-RELATED"/>
    <property type="match status" value="1"/>
</dbReference>
<feature type="transmembrane region" description="Helical" evidence="1">
    <location>
        <begin position="99"/>
        <end position="122"/>
    </location>
</feature>
<dbReference type="InterPro" id="IPR003675">
    <property type="entry name" value="Rce1/LyrA-like_dom"/>
</dbReference>
<feature type="transmembrane region" description="Helical" evidence="1">
    <location>
        <begin position="12"/>
        <end position="32"/>
    </location>
</feature>
<feature type="domain" description="CAAX prenyl protease 2/Lysostaphin resistance protein A-like" evidence="2">
    <location>
        <begin position="135"/>
        <end position="233"/>
    </location>
</feature>
<feature type="transmembrane region" description="Helical" evidence="1">
    <location>
        <begin position="195"/>
        <end position="215"/>
    </location>
</feature>
<dbReference type="Proteomes" id="UP001330184">
    <property type="component" value="Chromosome"/>
</dbReference>
<organism evidence="3 4">
    <name type="scientific">Flagellimonas marinaquae</name>
    <dbReference type="NCBI Taxonomy" id="254955"/>
    <lineage>
        <taxon>Bacteria</taxon>
        <taxon>Pseudomonadati</taxon>
        <taxon>Bacteroidota</taxon>
        <taxon>Flavobacteriia</taxon>
        <taxon>Flavobacteriales</taxon>
        <taxon>Flavobacteriaceae</taxon>
        <taxon>Flagellimonas</taxon>
    </lineage>
</organism>
<dbReference type="EMBL" id="AP027268">
    <property type="protein sequence ID" value="BDW93919.1"/>
    <property type="molecule type" value="Genomic_DNA"/>
</dbReference>
<accession>A0AA48KN84</accession>
<protein>
    <submittedName>
        <fullName evidence="3">Abortive infection protein</fullName>
    </submittedName>
</protein>
<evidence type="ECO:0000259" key="2">
    <source>
        <dbReference type="Pfam" id="PF02517"/>
    </source>
</evidence>
<keyword evidence="1" id="KW-1133">Transmembrane helix</keyword>
<dbReference type="Pfam" id="PF02517">
    <property type="entry name" value="Rce1-like"/>
    <property type="match status" value="1"/>
</dbReference>
<evidence type="ECO:0000313" key="4">
    <source>
        <dbReference type="Proteomes" id="UP001330184"/>
    </source>
</evidence>
<gene>
    <name evidence="3" type="primary">yyaK</name>
    <name evidence="3" type="ORF">MACH07_27510</name>
</gene>
<dbReference type="GO" id="GO:0080120">
    <property type="term" value="P:CAAX-box protein maturation"/>
    <property type="evidence" value="ECO:0007669"/>
    <property type="project" value="UniProtKB-ARBA"/>
</dbReference>
<feature type="transmembrane region" description="Helical" evidence="1">
    <location>
        <begin position="172"/>
        <end position="189"/>
    </location>
</feature>
<keyword evidence="1" id="KW-0472">Membrane</keyword>